<comment type="caution">
    <text evidence="4">The sequence shown here is derived from an EMBL/GenBank/DDBJ whole genome shotgun (WGS) entry which is preliminary data.</text>
</comment>
<evidence type="ECO:0000313" key="5">
    <source>
        <dbReference type="Proteomes" id="UP001215280"/>
    </source>
</evidence>
<dbReference type="GO" id="GO:0005634">
    <property type="term" value="C:nucleus"/>
    <property type="evidence" value="ECO:0007669"/>
    <property type="project" value="TreeGrafter"/>
</dbReference>
<accession>A0AAD7MVQ7</accession>
<reference evidence="4" key="1">
    <citation type="submission" date="2023-03" db="EMBL/GenBank/DDBJ databases">
        <title>Massive genome expansion in bonnet fungi (Mycena s.s.) driven by repeated elements and novel gene families across ecological guilds.</title>
        <authorList>
            <consortium name="Lawrence Berkeley National Laboratory"/>
            <person name="Harder C.B."/>
            <person name="Miyauchi S."/>
            <person name="Viragh M."/>
            <person name="Kuo A."/>
            <person name="Thoen E."/>
            <person name="Andreopoulos B."/>
            <person name="Lu D."/>
            <person name="Skrede I."/>
            <person name="Drula E."/>
            <person name="Henrissat B."/>
            <person name="Morin E."/>
            <person name="Kohler A."/>
            <person name="Barry K."/>
            <person name="LaButti K."/>
            <person name="Morin E."/>
            <person name="Salamov A."/>
            <person name="Lipzen A."/>
            <person name="Mereny Z."/>
            <person name="Hegedus B."/>
            <person name="Baldrian P."/>
            <person name="Stursova M."/>
            <person name="Weitz H."/>
            <person name="Taylor A."/>
            <person name="Grigoriev I.V."/>
            <person name="Nagy L.G."/>
            <person name="Martin F."/>
            <person name="Kauserud H."/>
        </authorList>
    </citation>
    <scope>NUCLEOTIDE SEQUENCE</scope>
    <source>
        <strain evidence="4">CBHHK188m</strain>
    </source>
</reference>
<keyword evidence="2" id="KW-0647">Proteasome</keyword>
<evidence type="ECO:0000313" key="4">
    <source>
        <dbReference type="EMBL" id="KAJ7734781.1"/>
    </source>
</evidence>
<evidence type="ECO:0000259" key="3">
    <source>
        <dbReference type="Pfam" id="PF17781"/>
    </source>
</evidence>
<dbReference type="Proteomes" id="UP001215280">
    <property type="component" value="Unassembled WGS sequence"/>
</dbReference>
<evidence type="ECO:0000256" key="2">
    <source>
        <dbReference type="ARBA" id="ARBA00022942"/>
    </source>
</evidence>
<keyword evidence="5" id="KW-1185">Reference proteome</keyword>
<dbReference type="GO" id="GO:0043161">
    <property type="term" value="P:proteasome-mediated ubiquitin-dependent protein catabolic process"/>
    <property type="evidence" value="ECO:0007669"/>
    <property type="project" value="TreeGrafter"/>
</dbReference>
<dbReference type="GO" id="GO:0034515">
    <property type="term" value="C:proteasome storage granule"/>
    <property type="evidence" value="ECO:0007669"/>
    <property type="project" value="TreeGrafter"/>
</dbReference>
<dbReference type="Pfam" id="PF17781">
    <property type="entry name" value="RPN1_RPN2_N"/>
    <property type="match status" value="1"/>
</dbReference>
<dbReference type="SUPFAM" id="SSF48371">
    <property type="entry name" value="ARM repeat"/>
    <property type="match status" value="1"/>
</dbReference>
<dbReference type="PANTHER" id="PTHR10943">
    <property type="entry name" value="26S PROTEASOME NON-ATPASE REGULATORY SUBUNIT"/>
    <property type="match status" value="1"/>
</dbReference>
<dbReference type="EMBL" id="JARJLG010000159">
    <property type="protein sequence ID" value="KAJ7734781.1"/>
    <property type="molecule type" value="Genomic_DNA"/>
</dbReference>
<dbReference type="PANTHER" id="PTHR10943:SF1">
    <property type="entry name" value="26S PROTEASOME NON-ATPASE REGULATORY SUBUNIT 2"/>
    <property type="match status" value="1"/>
</dbReference>
<feature type="domain" description="RPN1 N-terminal" evidence="3">
    <location>
        <begin position="72"/>
        <end position="159"/>
    </location>
</feature>
<sequence>MTYSDAQPQGTLRYRLLSASLRPACSPLADPGTWRHEYVCYLAAELGDEYTFREQESDEPTPPQRRARLKSLLNCLILLPPPDDVSFLKTACTIYMQHRKFPKALALAIRLGDPRLFEKISMLLETQIDIEDEFPEDLRECLSNTRLSRHFRDFGKELDRGNLAGTFVNVFVNAGVGNDKLMVEAEEGNSWVYKNKYHGMMSATASLGLSLLWDTDLDRSHIDKYTYSEEYMKAGALLATGILSSGVRTEADVAKGLIGEYVDNKSVPLKTSAIMRLGMAYAGSHREDLLQLFIPHVLYNVSMEVASLATLALGFIFVGSENGEITGTILQTLMENAERSDAGLDEKWARFMALGVGLLYLVTPTTQRDVWCGSPDVRMDLIPKLAGNIVLIISDSQDIKP</sequence>
<protein>
    <recommendedName>
        <fullName evidence="3">RPN1 N-terminal domain-containing protein</fullName>
    </recommendedName>
</protein>
<evidence type="ECO:0000256" key="1">
    <source>
        <dbReference type="ARBA" id="ARBA00022737"/>
    </source>
</evidence>
<keyword evidence="1" id="KW-0677">Repeat</keyword>
<dbReference type="InterPro" id="IPR011989">
    <property type="entry name" value="ARM-like"/>
</dbReference>
<gene>
    <name evidence="4" type="ORF">DFH07DRAFT_988045</name>
</gene>
<dbReference type="Gene3D" id="1.25.10.10">
    <property type="entry name" value="Leucine-rich Repeat Variant"/>
    <property type="match status" value="1"/>
</dbReference>
<dbReference type="AlphaFoldDB" id="A0AAD7MVQ7"/>
<organism evidence="4 5">
    <name type="scientific">Mycena maculata</name>
    <dbReference type="NCBI Taxonomy" id="230809"/>
    <lineage>
        <taxon>Eukaryota</taxon>
        <taxon>Fungi</taxon>
        <taxon>Dikarya</taxon>
        <taxon>Basidiomycota</taxon>
        <taxon>Agaricomycotina</taxon>
        <taxon>Agaricomycetes</taxon>
        <taxon>Agaricomycetidae</taxon>
        <taxon>Agaricales</taxon>
        <taxon>Marasmiineae</taxon>
        <taxon>Mycenaceae</taxon>
        <taxon>Mycena</taxon>
    </lineage>
</organism>
<dbReference type="InterPro" id="IPR016024">
    <property type="entry name" value="ARM-type_fold"/>
</dbReference>
<dbReference type="GO" id="GO:0008540">
    <property type="term" value="C:proteasome regulatory particle, base subcomplex"/>
    <property type="evidence" value="ECO:0007669"/>
    <property type="project" value="TreeGrafter"/>
</dbReference>
<proteinExistence type="predicted"/>
<name>A0AAD7MVQ7_9AGAR</name>
<dbReference type="InterPro" id="IPR040892">
    <property type="entry name" value="RPN1_N"/>
</dbReference>